<comment type="caution">
    <text evidence="1">The sequence shown here is derived from an EMBL/GenBank/DDBJ whole genome shotgun (WGS) entry which is preliminary data.</text>
</comment>
<gene>
    <name evidence="1" type="ORF">LOK49_LG08G02336</name>
</gene>
<name>A0ACC0GR21_9ERIC</name>
<sequence length="254" mass="27882">MAQHSQAPKFGNWESEENVSYTEYFEKKRKPKGGGRKNPNGPRDNTPPVQAPPQQEAELKGQMDTEAITSKHELRTSPEDVKIRRLTDSPLHIDTVGQTSHGGTSPGETPKRVTRKSAGSDRSIDHSPLHPHYQARVGRKVSGVSSPSLEKKGSSEGSHGLSPSTPGRSRLRSVTRGDDTADHSPVVPKFGDWDESDPTSAERYSHIFNKVREEKQIGEGKVPGIATETSNSTGQKQYGNDISKSCCCFPWGRR</sequence>
<dbReference type="EMBL" id="CM045766">
    <property type="protein sequence ID" value="KAI8002953.1"/>
    <property type="molecule type" value="Genomic_DNA"/>
</dbReference>
<proteinExistence type="predicted"/>
<reference evidence="1 2" key="1">
    <citation type="journal article" date="2022" name="Plant J.">
        <title>Chromosome-level genome of Camellia lanceoleosa provides a valuable resource for understanding genome evolution and self-incompatibility.</title>
        <authorList>
            <person name="Gong W."/>
            <person name="Xiao S."/>
            <person name="Wang L."/>
            <person name="Liao Z."/>
            <person name="Chang Y."/>
            <person name="Mo W."/>
            <person name="Hu G."/>
            <person name="Li W."/>
            <person name="Zhao G."/>
            <person name="Zhu H."/>
            <person name="Hu X."/>
            <person name="Ji K."/>
            <person name="Xiang X."/>
            <person name="Song Q."/>
            <person name="Yuan D."/>
            <person name="Jin S."/>
            <person name="Zhang L."/>
        </authorList>
    </citation>
    <scope>NUCLEOTIDE SEQUENCE [LARGE SCALE GENOMIC DNA]</scope>
    <source>
        <strain evidence="1">SQ_2022a</strain>
    </source>
</reference>
<keyword evidence="2" id="KW-1185">Reference proteome</keyword>
<organism evidence="1 2">
    <name type="scientific">Camellia lanceoleosa</name>
    <dbReference type="NCBI Taxonomy" id="1840588"/>
    <lineage>
        <taxon>Eukaryota</taxon>
        <taxon>Viridiplantae</taxon>
        <taxon>Streptophyta</taxon>
        <taxon>Embryophyta</taxon>
        <taxon>Tracheophyta</taxon>
        <taxon>Spermatophyta</taxon>
        <taxon>Magnoliopsida</taxon>
        <taxon>eudicotyledons</taxon>
        <taxon>Gunneridae</taxon>
        <taxon>Pentapetalae</taxon>
        <taxon>asterids</taxon>
        <taxon>Ericales</taxon>
        <taxon>Theaceae</taxon>
        <taxon>Camellia</taxon>
    </lineage>
</organism>
<dbReference type="Proteomes" id="UP001060215">
    <property type="component" value="Chromosome 9"/>
</dbReference>
<evidence type="ECO:0000313" key="2">
    <source>
        <dbReference type="Proteomes" id="UP001060215"/>
    </source>
</evidence>
<evidence type="ECO:0000313" key="1">
    <source>
        <dbReference type="EMBL" id="KAI8002953.1"/>
    </source>
</evidence>
<accession>A0ACC0GR21</accession>
<protein>
    <submittedName>
        <fullName evidence="1">RPM1-interacting protein 4</fullName>
    </submittedName>
</protein>